<comment type="caution">
    <text evidence="6">The sequence shown here is derived from an EMBL/GenBank/DDBJ whole genome shotgun (WGS) entry which is preliminary data.</text>
</comment>
<dbReference type="GO" id="GO:0006631">
    <property type="term" value="P:fatty acid metabolic process"/>
    <property type="evidence" value="ECO:0007669"/>
    <property type="project" value="UniProtKB-KW"/>
</dbReference>
<evidence type="ECO:0000256" key="2">
    <source>
        <dbReference type="ARBA" id="ARBA00022598"/>
    </source>
</evidence>
<keyword evidence="3" id="KW-0276">Fatty acid metabolism</keyword>
<dbReference type="PANTHER" id="PTHR43859:SF4">
    <property type="entry name" value="BUTANOATE--COA LIGASE AAE1-RELATED"/>
    <property type="match status" value="1"/>
</dbReference>
<feature type="domain" description="AMP-dependent synthetase/ligase" evidence="5">
    <location>
        <begin position="24"/>
        <end position="235"/>
    </location>
</feature>
<dbReference type="SUPFAM" id="SSF56801">
    <property type="entry name" value="Acetyl-CoA synthetase-like"/>
    <property type="match status" value="1"/>
</dbReference>
<dbReference type="PANTHER" id="PTHR43859">
    <property type="entry name" value="ACYL-ACTIVATING ENZYME"/>
    <property type="match status" value="1"/>
</dbReference>
<keyword evidence="4" id="KW-0443">Lipid metabolism</keyword>
<evidence type="ECO:0000256" key="3">
    <source>
        <dbReference type="ARBA" id="ARBA00022832"/>
    </source>
</evidence>
<dbReference type="Pfam" id="PF00501">
    <property type="entry name" value="AMP-binding"/>
    <property type="match status" value="1"/>
</dbReference>
<dbReference type="InterPro" id="IPR000873">
    <property type="entry name" value="AMP-dep_synth/lig_dom"/>
</dbReference>
<feature type="non-terminal residue" evidence="6">
    <location>
        <position position="1"/>
    </location>
</feature>
<evidence type="ECO:0000256" key="1">
    <source>
        <dbReference type="ARBA" id="ARBA00006432"/>
    </source>
</evidence>
<dbReference type="InterPro" id="IPR020845">
    <property type="entry name" value="AMP-binding_CS"/>
</dbReference>
<accession>X1R5L3</accession>
<protein>
    <recommendedName>
        <fullName evidence="5">AMP-dependent synthetase/ligase domain-containing protein</fullName>
    </recommendedName>
</protein>
<evidence type="ECO:0000259" key="5">
    <source>
        <dbReference type="Pfam" id="PF00501"/>
    </source>
</evidence>
<organism evidence="6">
    <name type="scientific">marine sediment metagenome</name>
    <dbReference type="NCBI Taxonomy" id="412755"/>
    <lineage>
        <taxon>unclassified sequences</taxon>
        <taxon>metagenomes</taxon>
        <taxon>ecological metagenomes</taxon>
    </lineage>
</organism>
<evidence type="ECO:0000313" key="6">
    <source>
        <dbReference type="EMBL" id="GAI58420.1"/>
    </source>
</evidence>
<comment type="similarity">
    <text evidence="1">Belongs to the ATP-dependent AMP-binding enzyme family.</text>
</comment>
<dbReference type="PROSITE" id="PS00455">
    <property type="entry name" value="AMP_BINDING"/>
    <property type="match status" value="1"/>
</dbReference>
<reference evidence="6" key="1">
    <citation type="journal article" date="2014" name="Front. Microbiol.">
        <title>High frequency of phylogenetically diverse reductive dehalogenase-homologous genes in deep subseafloor sedimentary metagenomes.</title>
        <authorList>
            <person name="Kawai M."/>
            <person name="Futagami T."/>
            <person name="Toyoda A."/>
            <person name="Takaki Y."/>
            <person name="Nishi S."/>
            <person name="Hori S."/>
            <person name="Arai W."/>
            <person name="Tsubouchi T."/>
            <person name="Morono Y."/>
            <person name="Uchiyama I."/>
            <person name="Ito T."/>
            <person name="Fujiyama A."/>
            <person name="Inagaki F."/>
            <person name="Takami H."/>
        </authorList>
    </citation>
    <scope>NUCLEOTIDE SEQUENCE</scope>
    <source>
        <strain evidence="6">Expedition CK06-06</strain>
    </source>
</reference>
<dbReference type="Gene3D" id="3.40.50.12780">
    <property type="entry name" value="N-terminal domain of ligase-like"/>
    <property type="match status" value="1"/>
</dbReference>
<proteinExistence type="inferred from homology"/>
<evidence type="ECO:0000256" key="4">
    <source>
        <dbReference type="ARBA" id="ARBA00023098"/>
    </source>
</evidence>
<dbReference type="InterPro" id="IPR042099">
    <property type="entry name" value="ANL_N_sf"/>
</dbReference>
<gene>
    <name evidence="6" type="ORF">S06H3_53805</name>
</gene>
<dbReference type="EMBL" id="BARV01034343">
    <property type="protein sequence ID" value="GAI58420.1"/>
    <property type="molecule type" value="Genomic_DNA"/>
</dbReference>
<sequence length="236" mass="26490">PLLMRGVFYFGSKEGIYSPDHRGGEFRCTWHEEYERICRLANALRNLGIERGDKVGSFAWNTYRHGELSFAVPMMGSVFHPTNIRYGREHLIYAINHSKDKVMFVDEDLIPLLESVTDELKSIESYVIMTPSDKPPQTKLSPVYCYEKLLSQASPVYDFPDDIPESSLAMLTYTGGTTGLPKGIGWSPRSIVLSIFGLIGPDQVNLCEEDVVLPVVNLFHINAHNFALTTAMVGVK</sequence>
<dbReference type="AlphaFoldDB" id="X1R5L3"/>
<keyword evidence="2" id="KW-0436">Ligase</keyword>
<dbReference type="GO" id="GO:0016874">
    <property type="term" value="F:ligase activity"/>
    <property type="evidence" value="ECO:0007669"/>
    <property type="project" value="UniProtKB-KW"/>
</dbReference>
<name>X1R5L3_9ZZZZ</name>